<gene>
    <name evidence="1" type="ORF">VitviT2T_004208</name>
</gene>
<dbReference type="EMBL" id="CP126650">
    <property type="protein sequence ID" value="WJZ84609.1"/>
    <property type="molecule type" value="Genomic_DNA"/>
</dbReference>
<sequence>MAEFSGAVATKLEVVAPAMVFGRGDAGGAGERRYRGRRAFLVIPRVMGAPLSVRVEPQKLIDFSNTCLLGGGRPGRVKRKGLKVAAKKVAGEDDDAQVEKWV</sequence>
<protein>
    <submittedName>
        <fullName evidence="1">Uncharacterized protein</fullName>
    </submittedName>
</protein>
<dbReference type="Proteomes" id="UP001227230">
    <property type="component" value="Chromosome 3"/>
</dbReference>
<proteinExistence type="predicted"/>
<name>A0ABY9BQ45_VITVI</name>
<accession>A0ABY9BQ45</accession>
<keyword evidence="2" id="KW-1185">Reference proteome</keyword>
<organism evidence="1 2">
    <name type="scientific">Vitis vinifera</name>
    <name type="common">Grape</name>
    <dbReference type="NCBI Taxonomy" id="29760"/>
    <lineage>
        <taxon>Eukaryota</taxon>
        <taxon>Viridiplantae</taxon>
        <taxon>Streptophyta</taxon>
        <taxon>Embryophyta</taxon>
        <taxon>Tracheophyta</taxon>
        <taxon>Spermatophyta</taxon>
        <taxon>Magnoliopsida</taxon>
        <taxon>eudicotyledons</taxon>
        <taxon>Gunneridae</taxon>
        <taxon>Pentapetalae</taxon>
        <taxon>rosids</taxon>
        <taxon>Vitales</taxon>
        <taxon>Vitaceae</taxon>
        <taxon>Viteae</taxon>
        <taxon>Vitis</taxon>
    </lineage>
</organism>
<evidence type="ECO:0000313" key="1">
    <source>
        <dbReference type="EMBL" id="WJZ84609.1"/>
    </source>
</evidence>
<evidence type="ECO:0000313" key="2">
    <source>
        <dbReference type="Proteomes" id="UP001227230"/>
    </source>
</evidence>
<reference evidence="1 2" key="1">
    <citation type="journal article" date="2023" name="Hortic Res">
        <title>The complete reference genome for grapevine (Vitis vinifera L.) genetics and breeding.</title>
        <authorList>
            <person name="Shi X."/>
            <person name="Cao S."/>
            <person name="Wang X."/>
            <person name="Huang S."/>
            <person name="Wang Y."/>
            <person name="Liu Z."/>
            <person name="Liu W."/>
            <person name="Leng X."/>
            <person name="Peng Y."/>
            <person name="Wang N."/>
            <person name="Wang Y."/>
            <person name="Ma Z."/>
            <person name="Xu X."/>
            <person name="Zhang F."/>
            <person name="Xue H."/>
            <person name="Zhong H."/>
            <person name="Wang Y."/>
            <person name="Zhang K."/>
            <person name="Velt A."/>
            <person name="Avia K."/>
            <person name="Holtgrawe D."/>
            <person name="Grimplet J."/>
            <person name="Matus J.T."/>
            <person name="Ware D."/>
            <person name="Wu X."/>
            <person name="Wang H."/>
            <person name="Liu C."/>
            <person name="Fang Y."/>
            <person name="Rustenholz C."/>
            <person name="Cheng Z."/>
            <person name="Xiao H."/>
            <person name="Zhou Y."/>
        </authorList>
    </citation>
    <scope>NUCLEOTIDE SEQUENCE [LARGE SCALE GENOMIC DNA]</scope>
    <source>
        <strain evidence="2">cv. Pinot noir / PN40024</strain>
        <tissue evidence="1">Leaf</tissue>
    </source>
</reference>